<dbReference type="EMBL" id="JRJU01000039">
    <property type="protein sequence ID" value="KHF38450.1"/>
    <property type="molecule type" value="Genomic_DNA"/>
</dbReference>
<dbReference type="RefSeq" id="WP_034632654.1">
    <property type="nucleotide sequence ID" value="NZ_JRJU01000039.1"/>
</dbReference>
<dbReference type="OrthoDB" id="368257at2"/>
<dbReference type="InterPro" id="IPR036388">
    <property type="entry name" value="WH-like_DNA-bd_sf"/>
</dbReference>
<accession>A0A0B0IB00</accession>
<dbReference type="Pfam" id="PF07729">
    <property type="entry name" value="FCD"/>
    <property type="match status" value="1"/>
</dbReference>
<dbReference type="SUPFAM" id="SSF46785">
    <property type="entry name" value="Winged helix' DNA-binding domain"/>
    <property type="match status" value="1"/>
</dbReference>
<reference evidence="5 6" key="1">
    <citation type="submission" date="2014-09" db="EMBL/GenBank/DDBJ databases">
        <title>Genome sequencing and annotation of Bacillus Okhensis strain Kh10-101T.</title>
        <authorList>
            <person name="Prakash J.S."/>
        </authorList>
    </citation>
    <scope>NUCLEOTIDE SEQUENCE [LARGE SCALE GENOMIC DNA]</scope>
    <source>
        <strain evidence="6">Kh10-101T</strain>
    </source>
</reference>
<dbReference type="SMART" id="SM00895">
    <property type="entry name" value="FCD"/>
    <property type="match status" value="1"/>
</dbReference>
<proteinExistence type="predicted"/>
<dbReference type="Gene3D" id="1.10.10.10">
    <property type="entry name" value="Winged helix-like DNA-binding domain superfamily/Winged helix DNA-binding domain"/>
    <property type="match status" value="1"/>
</dbReference>
<evidence type="ECO:0000256" key="2">
    <source>
        <dbReference type="ARBA" id="ARBA00023125"/>
    </source>
</evidence>
<dbReference type="eggNOG" id="COG1802">
    <property type="taxonomic scope" value="Bacteria"/>
</dbReference>
<dbReference type="Proteomes" id="UP000030832">
    <property type="component" value="Unassembled WGS sequence"/>
</dbReference>
<evidence type="ECO:0000259" key="4">
    <source>
        <dbReference type="PROSITE" id="PS50949"/>
    </source>
</evidence>
<evidence type="ECO:0000256" key="3">
    <source>
        <dbReference type="ARBA" id="ARBA00023163"/>
    </source>
</evidence>
<dbReference type="GO" id="GO:0003700">
    <property type="term" value="F:DNA-binding transcription factor activity"/>
    <property type="evidence" value="ECO:0007669"/>
    <property type="project" value="InterPro"/>
</dbReference>
<dbReference type="GO" id="GO:0003677">
    <property type="term" value="F:DNA binding"/>
    <property type="evidence" value="ECO:0007669"/>
    <property type="project" value="UniProtKB-KW"/>
</dbReference>
<dbReference type="SMART" id="SM00345">
    <property type="entry name" value="HTH_GNTR"/>
    <property type="match status" value="1"/>
</dbReference>
<dbReference type="InterPro" id="IPR008920">
    <property type="entry name" value="TF_FadR/GntR_C"/>
</dbReference>
<evidence type="ECO:0000313" key="5">
    <source>
        <dbReference type="EMBL" id="KHF38450.1"/>
    </source>
</evidence>
<evidence type="ECO:0000313" key="6">
    <source>
        <dbReference type="Proteomes" id="UP000030832"/>
    </source>
</evidence>
<dbReference type="InterPro" id="IPR011711">
    <property type="entry name" value="GntR_C"/>
</dbReference>
<dbReference type="PROSITE" id="PS50949">
    <property type="entry name" value="HTH_GNTR"/>
    <property type="match status" value="1"/>
</dbReference>
<dbReference type="Pfam" id="PF00392">
    <property type="entry name" value="GntR"/>
    <property type="match status" value="1"/>
</dbReference>
<feature type="domain" description="HTH gntR-type" evidence="4">
    <location>
        <begin position="11"/>
        <end position="77"/>
    </location>
</feature>
<protein>
    <recommendedName>
        <fullName evidence="4">HTH gntR-type domain-containing protein</fullName>
    </recommendedName>
</protein>
<keyword evidence="6" id="KW-1185">Reference proteome</keyword>
<evidence type="ECO:0000256" key="1">
    <source>
        <dbReference type="ARBA" id="ARBA00023015"/>
    </source>
</evidence>
<sequence>MEFPEKWLQDDSLGELISCELRLQIIKGDIERGTVLTENQISTRFETSRSPVREAFKILKTEGLVELGRMGAVVHGLDEMDIKELNDVRFLLEHFCLQKISRTFDEEKAKEFYQILDLMELNAKHNDYLEFSYNDLSFHEKIIKQAGHKRISHSWENIRNIILCLLLVATEKRFSEQKGEIGSLLRNHRDVIEALLAKDEERLESLTKKHLVDTNNTVIDAYIRGEKV</sequence>
<dbReference type="PANTHER" id="PTHR43537">
    <property type="entry name" value="TRANSCRIPTIONAL REGULATOR, GNTR FAMILY"/>
    <property type="match status" value="1"/>
</dbReference>
<dbReference type="SUPFAM" id="SSF48008">
    <property type="entry name" value="GntR ligand-binding domain-like"/>
    <property type="match status" value="1"/>
</dbReference>
<gene>
    <name evidence="5" type="ORF">LQ50_21180</name>
</gene>
<dbReference type="Gene3D" id="1.20.120.530">
    <property type="entry name" value="GntR ligand-binding domain-like"/>
    <property type="match status" value="1"/>
</dbReference>
<dbReference type="InterPro" id="IPR000524">
    <property type="entry name" value="Tscrpt_reg_HTH_GntR"/>
</dbReference>
<dbReference type="PANTHER" id="PTHR43537:SF24">
    <property type="entry name" value="GLUCONATE OPERON TRANSCRIPTIONAL REPRESSOR"/>
    <property type="match status" value="1"/>
</dbReference>
<dbReference type="InterPro" id="IPR036390">
    <property type="entry name" value="WH_DNA-bd_sf"/>
</dbReference>
<dbReference type="AlphaFoldDB" id="A0A0B0IB00"/>
<organism evidence="5 6">
    <name type="scientific">Halalkalibacter okhensis</name>
    <dbReference type="NCBI Taxonomy" id="333138"/>
    <lineage>
        <taxon>Bacteria</taxon>
        <taxon>Bacillati</taxon>
        <taxon>Bacillota</taxon>
        <taxon>Bacilli</taxon>
        <taxon>Bacillales</taxon>
        <taxon>Bacillaceae</taxon>
        <taxon>Halalkalibacter</taxon>
    </lineage>
</organism>
<dbReference type="PRINTS" id="PR00035">
    <property type="entry name" value="HTHGNTR"/>
</dbReference>
<comment type="caution">
    <text evidence="5">The sequence shown here is derived from an EMBL/GenBank/DDBJ whole genome shotgun (WGS) entry which is preliminary data.</text>
</comment>
<dbReference type="STRING" id="333138.LQ50_21180"/>
<name>A0A0B0IB00_9BACI</name>
<keyword evidence="1" id="KW-0805">Transcription regulation</keyword>
<keyword evidence="3" id="KW-0804">Transcription</keyword>
<keyword evidence="2" id="KW-0238">DNA-binding</keyword>